<evidence type="ECO:0000259" key="1">
    <source>
        <dbReference type="PROSITE" id="PS50990"/>
    </source>
</evidence>
<dbReference type="GO" id="GO:0005524">
    <property type="term" value="F:ATP binding"/>
    <property type="evidence" value="ECO:0007669"/>
    <property type="project" value="InterPro"/>
</dbReference>
<reference evidence="2 3" key="1">
    <citation type="submission" date="2017-07" db="EMBL/GenBank/DDBJ databases">
        <title>Tamlnaduibacter salinus (Mi-7) genome sequencing.</title>
        <authorList>
            <person name="Verma A."/>
            <person name="Krishnamurthi S."/>
        </authorList>
    </citation>
    <scope>NUCLEOTIDE SEQUENCE [LARGE SCALE GENOMIC DNA]</scope>
    <source>
        <strain evidence="2 3">Mi-7</strain>
    </source>
</reference>
<organism evidence="2 3">
    <name type="scientific">Tamilnaduibacter salinus</name>
    <dbReference type="NCBI Taxonomy" id="1484056"/>
    <lineage>
        <taxon>Bacteria</taxon>
        <taxon>Pseudomonadati</taxon>
        <taxon>Pseudomonadota</taxon>
        <taxon>Gammaproteobacteria</taxon>
        <taxon>Pseudomonadales</taxon>
        <taxon>Marinobacteraceae</taxon>
        <taxon>Tamilnaduibacter</taxon>
    </lineage>
</organism>
<dbReference type="Proteomes" id="UP000218332">
    <property type="component" value="Unassembled WGS sequence"/>
</dbReference>
<protein>
    <submittedName>
        <fullName evidence="2">Peptidase C39 bacteriocin processing</fullName>
    </submittedName>
</protein>
<dbReference type="Gene3D" id="3.90.70.10">
    <property type="entry name" value="Cysteine proteinases"/>
    <property type="match status" value="1"/>
</dbReference>
<dbReference type="AlphaFoldDB" id="A0A2A2I883"/>
<dbReference type="InterPro" id="IPR005074">
    <property type="entry name" value="Peptidase_C39"/>
</dbReference>
<dbReference type="EMBL" id="NMPM01000008">
    <property type="protein sequence ID" value="PAV27263.1"/>
    <property type="molecule type" value="Genomic_DNA"/>
</dbReference>
<evidence type="ECO:0000313" key="2">
    <source>
        <dbReference type="EMBL" id="PAV27263.1"/>
    </source>
</evidence>
<dbReference type="GO" id="GO:0006508">
    <property type="term" value="P:proteolysis"/>
    <property type="evidence" value="ECO:0007669"/>
    <property type="project" value="InterPro"/>
</dbReference>
<proteinExistence type="predicted"/>
<dbReference type="Pfam" id="PF03412">
    <property type="entry name" value="Peptidase_C39"/>
    <property type="match status" value="1"/>
</dbReference>
<accession>A0A2A2I883</accession>
<evidence type="ECO:0000313" key="3">
    <source>
        <dbReference type="Proteomes" id="UP000218332"/>
    </source>
</evidence>
<sequence length="226" mass="25846">MIFRIQKASLLALVFLGFGCSSIMPNENNDFRRFENMRSWKEMRYEGVVEQSLEYSCGAASIATILRFYYGQDITEADIEKLLPKKRATFFELKEAVNELSEKAIGLYISKSQIVHLNLPAIAHIVTPFSNNHFVVIRGIGADNTVLLGDPSVGNVRVDLETFYDMWLMEKEDKGKVLIIQSKNDVDATYFSKAESPMNVTELVAPTHFDRVRNSVSHRWHSLMYH</sequence>
<name>A0A2A2I883_9GAMM</name>
<dbReference type="PROSITE" id="PS51257">
    <property type="entry name" value="PROKAR_LIPOPROTEIN"/>
    <property type="match status" value="1"/>
</dbReference>
<gene>
    <name evidence="2" type="ORF">CF392_02100</name>
</gene>
<keyword evidence="3" id="KW-1185">Reference proteome</keyword>
<comment type="caution">
    <text evidence="2">The sequence shown here is derived from an EMBL/GenBank/DDBJ whole genome shotgun (WGS) entry which is preliminary data.</text>
</comment>
<dbReference type="GO" id="GO:0008233">
    <property type="term" value="F:peptidase activity"/>
    <property type="evidence" value="ECO:0007669"/>
    <property type="project" value="InterPro"/>
</dbReference>
<dbReference type="GO" id="GO:0016020">
    <property type="term" value="C:membrane"/>
    <property type="evidence" value="ECO:0007669"/>
    <property type="project" value="InterPro"/>
</dbReference>
<dbReference type="PROSITE" id="PS50990">
    <property type="entry name" value="PEPTIDASE_C39"/>
    <property type="match status" value="1"/>
</dbReference>
<feature type="domain" description="Peptidase C39" evidence="1">
    <location>
        <begin position="51"/>
        <end position="174"/>
    </location>
</feature>